<dbReference type="Proteomes" id="UP000235584">
    <property type="component" value="Chromosome"/>
</dbReference>
<keyword evidence="2" id="KW-1185">Reference proteome</keyword>
<dbReference type="EMBL" id="CP025704">
    <property type="protein sequence ID" value="AUN98913.1"/>
    <property type="molecule type" value="Genomic_DNA"/>
</dbReference>
<dbReference type="KEGG" id="bsto:C0V70_12535"/>
<evidence type="ECO:0000313" key="2">
    <source>
        <dbReference type="Proteomes" id="UP000235584"/>
    </source>
</evidence>
<evidence type="ECO:0000313" key="1">
    <source>
        <dbReference type="EMBL" id="AUN98913.1"/>
    </source>
</evidence>
<proteinExistence type="predicted"/>
<accession>A0A2K9NTR2</accession>
<protein>
    <submittedName>
        <fullName evidence="1">Uncharacterized protein</fullName>
    </submittedName>
</protein>
<organism evidence="1 2">
    <name type="scientific">Bacteriovorax stolpii</name>
    <name type="common">Bdellovibrio stolpii</name>
    <dbReference type="NCBI Taxonomy" id="960"/>
    <lineage>
        <taxon>Bacteria</taxon>
        <taxon>Pseudomonadati</taxon>
        <taxon>Bdellovibrionota</taxon>
        <taxon>Bacteriovoracia</taxon>
        <taxon>Bacteriovoracales</taxon>
        <taxon>Bacteriovoracaceae</taxon>
        <taxon>Bacteriovorax</taxon>
    </lineage>
</organism>
<reference evidence="1 2" key="1">
    <citation type="submission" date="2018-01" db="EMBL/GenBank/DDBJ databases">
        <title>Complete genome sequence of Bacteriovorax stolpii DSM12778.</title>
        <authorList>
            <person name="Tang B."/>
            <person name="Chang J."/>
        </authorList>
    </citation>
    <scope>NUCLEOTIDE SEQUENCE [LARGE SCALE GENOMIC DNA]</scope>
    <source>
        <strain evidence="1 2">DSM 12778</strain>
    </source>
</reference>
<gene>
    <name evidence="1" type="ORF">C0V70_12535</name>
</gene>
<dbReference type="AlphaFoldDB" id="A0A2K9NTR2"/>
<name>A0A2K9NTR2_BACTC</name>
<dbReference type="RefSeq" id="WP_102244204.1">
    <property type="nucleotide sequence ID" value="NZ_CP025704.1"/>
</dbReference>
<sequence>MKKMLLLSSLLFVSFNLHAELAGEFEKISGPDICATGNLGIKSHLKEKERVLLFGSSLSFTLSLEDKGESKEVVEGGCTYQVNYEKKVDSFTAKTIRTNCPDVAENGLINESLNLNNDKLTYNYEFVSQNKKKTNYSCHYNRKK</sequence>